<evidence type="ECO:0000313" key="2">
    <source>
        <dbReference type="Proteomes" id="UP001389717"/>
    </source>
</evidence>
<proteinExistence type="predicted"/>
<dbReference type="EMBL" id="JBBYAF010000003">
    <property type="protein sequence ID" value="MEL3971137.1"/>
    <property type="molecule type" value="Genomic_DNA"/>
</dbReference>
<protein>
    <submittedName>
        <fullName evidence="1">Uncharacterized protein</fullName>
    </submittedName>
</protein>
<gene>
    <name evidence="1" type="ORF">AAEO50_02505</name>
</gene>
<evidence type="ECO:0000313" key="1">
    <source>
        <dbReference type="EMBL" id="MEL3971137.1"/>
    </source>
</evidence>
<dbReference type="RefSeq" id="WP_341980060.1">
    <property type="nucleotide sequence ID" value="NZ_JBBYAF010000003.1"/>
</dbReference>
<sequence>MIGQFKEKESRKGKVITVNGRRVKVSATASRVTHLSEKSTSKMSRNVQQLNKKVLQFINNQ</sequence>
<reference evidence="1 2" key="1">
    <citation type="submission" date="2024-04" db="EMBL/GenBank/DDBJ databases">
        <title>Bacillus oryzaecorticis sp. nov., a moderately halophilic bacterium isolated from rice husks.</title>
        <authorList>
            <person name="Zhu H.-S."/>
        </authorList>
    </citation>
    <scope>NUCLEOTIDE SEQUENCE [LARGE SCALE GENOMIC DNA]</scope>
    <source>
        <strain evidence="1 2">ZC255</strain>
    </source>
</reference>
<comment type="caution">
    <text evidence="1">The sequence shown here is derived from an EMBL/GenBank/DDBJ whole genome shotgun (WGS) entry which is preliminary data.</text>
</comment>
<dbReference type="Proteomes" id="UP001389717">
    <property type="component" value="Unassembled WGS sequence"/>
</dbReference>
<name>A0ABU9K6L1_9BACI</name>
<keyword evidence="2" id="KW-1185">Reference proteome</keyword>
<accession>A0ABU9K6L1</accession>
<organism evidence="1 2">
    <name type="scientific">Rossellomorea oryzaecorticis</name>
    <dbReference type="NCBI Taxonomy" id="1396505"/>
    <lineage>
        <taxon>Bacteria</taxon>
        <taxon>Bacillati</taxon>
        <taxon>Bacillota</taxon>
        <taxon>Bacilli</taxon>
        <taxon>Bacillales</taxon>
        <taxon>Bacillaceae</taxon>
        <taxon>Rossellomorea</taxon>
    </lineage>
</organism>